<organism evidence="1 2">
    <name type="scientific">Protopolystoma xenopodis</name>
    <dbReference type="NCBI Taxonomy" id="117903"/>
    <lineage>
        <taxon>Eukaryota</taxon>
        <taxon>Metazoa</taxon>
        <taxon>Spiralia</taxon>
        <taxon>Lophotrochozoa</taxon>
        <taxon>Platyhelminthes</taxon>
        <taxon>Monogenea</taxon>
        <taxon>Polyopisthocotylea</taxon>
        <taxon>Polystomatidea</taxon>
        <taxon>Polystomatidae</taxon>
        <taxon>Protopolystoma</taxon>
    </lineage>
</organism>
<gene>
    <name evidence="1" type="ORF">PXEA_LOCUS34669</name>
</gene>
<comment type="caution">
    <text evidence="1">The sequence shown here is derived from an EMBL/GenBank/DDBJ whole genome shotgun (WGS) entry which is preliminary data.</text>
</comment>
<keyword evidence="2" id="KW-1185">Reference proteome</keyword>
<reference evidence="1" key="1">
    <citation type="submission" date="2018-11" db="EMBL/GenBank/DDBJ databases">
        <authorList>
            <consortium name="Pathogen Informatics"/>
        </authorList>
    </citation>
    <scope>NUCLEOTIDE SEQUENCE</scope>
</reference>
<accession>A0A448XNV7</accession>
<dbReference type="EMBL" id="CAAALY010268482">
    <property type="protein sequence ID" value="VEL41229.1"/>
    <property type="molecule type" value="Genomic_DNA"/>
</dbReference>
<protein>
    <submittedName>
        <fullName evidence="1">Uncharacterized protein</fullName>
    </submittedName>
</protein>
<sequence>MTKMALRLVNAVASLSCRPIGDKQVVTFAGMGPPVMLICTPTPHLLSHRLSVSVQYDLLSTKKTSRRETDGVIGTFQAVKRTYYLPTLRVDVPGPGVWAGLI</sequence>
<dbReference type="Proteomes" id="UP000784294">
    <property type="component" value="Unassembled WGS sequence"/>
</dbReference>
<name>A0A448XNV7_9PLAT</name>
<proteinExistence type="predicted"/>
<dbReference type="AlphaFoldDB" id="A0A448XNV7"/>
<evidence type="ECO:0000313" key="2">
    <source>
        <dbReference type="Proteomes" id="UP000784294"/>
    </source>
</evidence>
<evidence type="ECO:0000313" key="1">
    <source>
        <dbReference type="EMBL" id="VEL41229.1"/>
    </source>
</evidence>